<feature type="transmembrane region" description="Helical" evidence="5">
    <location>
        <begin position="171"/>
        <end position="190"/>
    </location>
</feature>
<protein>
    <submittedName>
        <fullName evidence="7">EamA family transporter</fullName>
    </submittedName>
</protein>
<feature type="transmembrane region" description="Helical" evidence="5">
    <location>
        <begin position="269"/>
        <end position="291"/>
    </location>
</feature>
<feature type="transmembrane region" description="Helical" evidence="5">
    <location>
        <begin position="91"/>
        <end position="111"/>
    </location>
</feature>
<evidence type="ECO:0000256" key="2">
    <source>
        <dbReference type="ARBA" id="ARBA00022692"/>
    </source>
</evidence>
<feature type="transmembrane region" description="Helical" evidence="5">
    <location>
        <begin position="37"/>
        <end position="58"/>
    </location>
</feature>
<comment type="subcellular location">
    <subcellularLocation>
        <location evidence="1">Membrane</location>
        <topology evidence="1">Multi-pass membrane protein</topology>
    </subcellularLocation>
</comment>
<dbReference type="InterPro" id="IPR000620">
    <property type="entry name" value="EamA_dom"/>
</dbReference>
<dbReference type="SUPFAM" id="SSF103481">
    <property type="entry name" value="Multidrug resistance efflux transporter EmrE"/>
    <property type="match status" value="2"/>
</dbReference>
<feature type="transmembrane region" description="Helical" evidence="5">
    <location>
        <begin position="117"/>
        <end position="139"/>
    </location>
</feature>
<dbReference type="RefSeq" id="WP_203536831.1">
    <property type="nucleotide sequence ID" value="NZ_JAESND010000001.1"/>
</dbReference>
<name>A0ABS2BK33_9NEIS</name>
<feature type="transmembrane region" description="Helical" evidence="5">
    <location>
        <begin position="64"/>
        <end position="82"/>
    </location>
</feature>
<reference evidence="7 8" key="1">
    <citation type="submission" date="2021-01" db="EMBL/GenBank/DDBJ databases">
        <title>Draft Genome Sequence and Polyhydroxyalkanoate Biosynthetic Potential of Jeongeupia naejangsanensis Type Strain DSM 24253.</title>
        <authorList>
            <person name="Turrini P."/>
            <person name="Artuso I."/>
            <person name="Lugli G.A."/>
            <person name="Frangipani E."/>
            <person name="Ventura M."/>
            <person name="Visca P."/>
        </authorList>
    </citation>
    <scope>NUCLEOTIDE SEQUENCE [LARGE SCALE GENOMIC DNA]</scope>
    <source>
        <strain evidence="7 8">DSM 24253</strain>
    </source>
</reference>
<dbReference type="InterPro" id="IPR037185">
    <property type="entry name" value="EmrE-like"/>
</dbReference>
<evidence type="ECO:0000259" key="6">
    <source>
        <dbReference type="Pfam" id="PF00892"/>
    </source>
</evidence>
<evidence type="ECO:0000313" key="8">
    <source>
        <dbReference type="Proteomes" id="UP000809431"/>
    </source>
</evidence>
<feature type="transmembrane region" description="Helical" evidence="5">
    <location>
        <begin position="202"/>
        <end position="222"/>
    </location>
</feature>
<proteinExistence type="predicted"/>
<organism evidence="7 8">
    <name type="scientific">Jeongeupia naejangsanensis</name>
    <dbReference type="NCBI Taxonomy" id="613195"/>
    <lineage>
        <taxon>Bacteria</taxon>
        <taxon>Pseudomonadati</taxon>
        <taxon>Pseudomonadota</taxon>
        <taxon>Betaproteobacteria</taxon>
        <taxon>Neisseriales</taxon>
        <taxon>Chitinibacteraceae</taxon>
        <taxon>Jeongeupia</taxon>
    </lineage>
</organism>
<feature type="transmembrane region" description="Helical" evidence="5">
    <location>
        <begin position="234"/>
        <end position="257"/>
    </location>
</feature>
<dbReference type="EMBL" id="JAESND010000001">
    <property type="protein sequence ID" value="MBM3115189.1"/>
    <property type="molecule type" value="Genomic_DNA"/>
</dbReference>
<evidence type="ECO:0000256" key="5">
    <source>
        <dbReference type="SAM" id="Phobius"/>
    </source>
</evidence>
<sequence>MAEQECAIHPDIVPFRVCAFAAAMNWTKVNVMKFRDVLAAILVTGVWGVNFSIIKLGLNTLDPFVLAGLRFLFCAIPAVFFIRKPDVPMKVVALYGLIFGVGLWGMVNLGVRLGASAGVSSLVLQFSAFLTIFMGYVFLKEPIGRQKLAGFSMALIGLIVIMSLTDGSVTPLGLAMVLFGAVSWSLANIVMKKSRTKNVFGFLVWACLFAPLPLFVMAYLAGGARVYANFGDNLNAIAVFSVLFQAYPTTLIGYWVWNSLLSKYPVSSVAPLSLLVPVFGFAGSAVIFGEVIGSEKIAASLLILSGLTVALYGDKVKRLFTRTSTA</sequence>
<feature type="transmembrane region" description="Helical" evidence="5">
    <location>
        <begin position="148"/>
        <end position="165"/>
    </location>
</feature>
<feature type="domain" description="EamA" evidence="6">
    <location>
        <begin position="172"/>
        <end position="310"/>
    </location>
</feature>
<keyword evidence="4 5" id="KW-0472">Membrane</keyword>
<comment type="caution">
    <text evidence="7">The sequence shown here is derived from an EMBL/GenBank/DDBJ whole genome shotgun (WGS) entry which is preliminary data.</text>
</comment>
<keyword evidence="3 5" id="KW-1133">Transmembrane helix</keyword>
<feature type="domain" description="EamA" evidence="6">
    <location>
        <begin position="37"/>
        <end position="162"/>
    </location>
</feature>
<dbReference type="Proteomes" id="UP000809431">
    <property type="component" value="Unassembled WGS sequence"/>
</dbReference>
<keyword evidence="2 5" id="KW-0812">Transmembrane</keyword>
<evidence type="ECO:0000256" key="3">
    <source>
        <dbReference type="ARBA" id="ARBA00022989"/>
    </source>
</evidence>
<evidence type="ECO:0000313" key="7">
    <source>
        <dbReference type="EMBL" id="MBM3115189.1"/>
    </source>
</evidence>
<accession>A0ABS2BK33</accession>
<dbReference type="InterPro" id="IPR050638">
    <property type="entry name" value="AA-Vitamin_Transporters"/>
</dbReference>
<keyword evidence="8" id="KW-1185">Reference proteome</keyword>
<dbReference type="Pfam" id="PF00892">
    <property type="entry name" value="EamA"/>
    <property type="match status" value="2"/>
</dbReference>
<evidence type="ECO:0000256" key="1">
    <source>
        <dbReference type="ARBA" id="ARBA00004141"/>
    </source>
</evidence>
<feature type="transmembrane region" description="Helical" evidence="5">
    <location>
        <begin position="297"/>
        <end position="313"/>
    </location>
</feature>
<evidence type="ECO:0000256" key="4">
    <source>
        <dbReference type="ARBA" id="ARBA00023136"/>
    </source>
</evidence>
<dbReference type="PANTHER" id="PTHR32322:SF9">
    <property type="entry name" value="AMINO-ACID METABOLITE EFFLUX PUMP-RELATED"/>
    <property type="match status" value="1"/>
</dbReference>
<dbReference type="PANTHER" id="PTHR32322">
    <property type="entry name" value="INNER MEMBRANE TRANSPORTER"/>
    <property type="match status" value="1"/>
</dbReference>
<gene>
    <name evidence="7" type="ORF">JMJ54_05040</name>
</gene>